<dbReference type="PANTHER" id="PTHR24418">
    <property type="entry name" value="TYROSINE-PROTEIN KINASE"/>
    <property type="match status" value="1"/>
</dbReference>
<comment type="caution">
    <text evidence="16">The sequence shown here is derived from an EMBL/GenBank/DDBJ whole genome shotgun (WGS) entry which is preliminary data.</text>
</comment>
<dbReference type="InterPro" id="IPR017441">
    <property type="entry name" value="Protein_kinase_ATP_BS"/>
</dbReference>
<keyword evidence="9" id="KW-0829">Tyrosine-protein kinase</keyword>
<dbReference type="OrthoDB" id="635774at2759"/>
<evidence type="ECO:0000256" key="7">
    <source>
        <dbReference type="ARBA" id="ARBA00022777"/>
    </source>
</evidence>
<sequence length="958" mass="106063">MDNRRIQEDSLELVFEVLKEVELEEYFPRIRDDLNLTRLAHFDHVKVQDFAQIGLGRPAGRRLLSAVKRRKTKLGPHYLDGLFDLFNPKTCGSRGQRRDANREEPLYSNVAREGAVSCLITSRDIELKERLGQGSFGEVMKAEWKREDGRTVLVAVKMLRSDALALQGAFGEFVKEVNAMIGLNHPNLIKLYGVSLSSPYMIVQELAALGSVLDRLRKECSLTSVAILVEWAKQICNGMAYLERQRWVHRDLAARNVLLSALNKIKIGDFGLMKSLNPEEDCYVMTEHKKIPFPWCAPECLKKRQFSHASDCWAYAVTLWEIFTFGEHPWAGNTGAQILQLIDQEGQRLPKPKACPPEIYRIMLHCWSHRESDRPTFAALTEFFRTVQLEVLKATKSFEEADRLQLNEGDAIFVIDGQPENHWWIGQNKRTFHIGTFPRVITKVLVPSHSNSRISQPLRYSFIHAGHGDTDPAKTFGNPSAIDDIYLRNPVPPPDLLGKPAPLSDFSSAMPKISAAPQAPVKLPHTPGVVDSEEVLLDLISEPPVAPHYNPLPAFRTESHQQVLHGNDFSQNQPDVNYFNVPPGSVGSFAQGNHVSPTAPAYHYYTPSPHATLPLPQKPINPVGLLNRPDQGMLYSNVILPTVSPNYSPNTYYNTASFVVRPAPAPPIPQYIPVPPPVVQQSLLPLISKPVQRVTVAKVGKDEKVIKTFPVPLSIDPFDTTLVSSDLWSGLKEKLPVKSRTDAYRDNTTTRTESSVATGGKQTTEDMLFGDFAQDRVKQDNTLLSSANLTHSLSHKNRTTCCTSAGSGWPPTPPTSANHLSAMPGAVVTKPLAVPLTTNTQKALIPYVSPSSRTRAVQDDSGNSSGSGGSGSGESKRHGASSVLDDMLLAVEAAVPGESAQAYEEALRACRFDQLKAVRELKVKVLLRLAVANETDCRRVLEKTDWNVTEAGAQILDL</sequence>
<dbReference type="PROSITE" id="PS50002">
    <property type="entry name" value="SH3"/>
    <property type="match status" value="1"/>
</dbReference>
<evidence type="ECO:0000259" key="15">
    <source>
        <dbReference type="PROSITE" id="PS50011"/>
    </source>
</evidence>
<reference evidence="17" key="1">
    <citation type="submission" date="2017-01" db="EMBL/GenBank/DDBJ databases">
        <title>Comparative genomics of anhydrobiosis in the tardigrade Hypsibius dujardini.</title>
        <authorList>
            <person name="Yoshida Y."/>
            <person name="Koutsovoulos G."/>
            <person name="Laetsch D."/>
            <person name="Stevens L."/>
            <person name="Kumar S."/>
            <person name="Horikawa D."/>
            <person name="Ishino K."/>
            <person name="Komine S."/>
            <person name="Tomita M."/>
            <person name="Blaxter M."/>
            <person name="Arakawa K."/>
        </authorList>
    </citation>
    <scope>NUCLEOTIDE SEQUENCE [LARGE SCALE GENOMIC DNA]</scope>
    <source>
        <strain evidence="17">Z151</strain>
    </source>
</reference>
<protein>
    <recommendedName>
        <fullName evidence="2">non-specific protein-tyrosine kinase</fullName>
        <ecNumber evidence="2">2.7.10.2</ecNumber>
    </recommendedName>
</protein>
<dbReference type="PROSITE" id="PS00107">
    <property type="entry name" value="PROTEIN_KINASE_ATP"/>
    <property type="match status" value="1"/>
</dbReference>
<dbReference type="Gene3D" id="3.30.200.20">
    <property type="entry name" value="Phosphorylase Kinase, domain 1"/>
    <property type="match status" value="1"/>
</dbReference>
<evidence type="ECO:0000256" key="10">
    <source>
        <dbReference type="ARBA" id="ARBA00047899"/>
    </source>
</evidence>
<comment type="catalytic activity">
    <reaction evidence="10">
        <text>L-threonyl-[protein] + ATP = O-phospho-L-threonyl-[protein] + ADP + H(+)</text>
        <dbReference type="Rhea" id="RHEA:46608"/>
        <dbReference type="Rhea" id="RHEA-COMP:11060"/>
        <dbReference type="Rhea" id="RHEA-COMP:11605"/>
        <dbReference type="ChEBI" id="CHEBI:15378"/>
        <dbReference type="ChEBI" id="CHEBI:30013"/>
        <dbReference type="ChEBI" id="CHEBI:30616"/>
        <dbReference type="ChEBI" id="CHEBI:61977"/>
        <dbReference type="ChEBI" id="CHEBI:456216"/>
        <dbReference type="EC" id="2.7.11.1"/>
    </reaction>
</comment>
<dbReference type="InterPro" id="IPR036028">
    <property type="entry name" value="SH3-like_dom_sf"/>
</dbReference>
<dbReference type="InterPro" id="IPR000719">
    <property type="entry name" value="Prot_kinase_dom"/>
</dbReference>
<evidence type="ECO:0000256" key="4">
    <source>
        <dbReference type="ARBA" id="ARBA00022490"/>
    </source>
</evidence>
<keyword evidence="3 11" id="KW-0728">SH3 domain</keyword>
<dbReference type="SMART" id="SM00219">
    <property type="entry name" value="TyrKc"/>
    <property type="match status" value="1"/>
</dbReference>
<dbReference type="InterPro" id="IPR020635">
    <property type="entry name" value="Tyr_kinase_cat_dom"/>
</dbReference>
<accession>A0A1W0WTI5</accession>
<dbReference type="InterPro" id="IPR055175">
    <property type="entry name" value="ACK/TNK-like_SAM"/>
</dbReference>
<dbReference type="FunFam" id="1.10.510.10:FF:000080">
    <property type="entry name" value="Putative activated CDC42 kinase 1"/>
    <property type="match status" value="1"/>
</dbReference>
<dbReference type="GO" id="GO:0005737">
    <property type="term" value="C:cytoplasm"/>
    <property type="evidence" value="ECO:0007669"/>
    <property type="project" value="UniProtKB-SubCell"/>
</dbReference>
<dbReference type="SUPFAM" id="SSF56112">
    <property type="entry name" value="Protein kinase-like (PK-like)"/>
    <property type="match status" value="1"/>
</dbReference>
<evidence type="ECO:0000259" key="14">
    <source>
        <dbReference type="PROSITE" id="PS50002"/>
    </source>
</evidence>
<dbReference type="EC" id="2.7.10.2" evidence="2"/>
<proteinExistence type="predicted"/>
<dbReference type="PROSITE" id="PS50011">
    <property type="entry name" value="PROTEIN_KINASE_DOM"/>
    <property type="match status" value="1"/>
</dbReference>
<evidence type="ECO:0000256" key="8">
    <source>
        <dbReference type="ARBA" id="ARBA00022840"/>
    </source>
</evidence>
<dbReference type="InterPro" id="IPR050198">
    <property type="entry name" value="Non-receptor_tyrosine_kinases"/>
</dbReference>
<keyword evidence="6 12" id="KW-0547">Nucleotide-binding</keyword>
<dbReference type="Pfam" id="PF07714">
    <property type="entry name" value="PK_Tyr_Ser-Thr"/>
    <property type="match status" value="1"/>
</dbReference>
<evidence type="ECO:0000256" key="5">
    <source>
        <dbReference type="ARBA" id="ARBA00022679"/>
    </source>
</evidence>
<evidence type="ECO:0000256" key="6">
    <source>
        <dbReference type="ARBA" id="ARBA00022741"/>
    </source>
</evidence>
<comment type="subcellular location">
    <subcellularLocation>
        <location evidence="1">Cytoplasm</location>
    </subcellularLocation>
</comment>
<keyword evidence="17" id="KW-1185">Reference proteome</keyword>
<evidence type="ECO:0000256" key="11">
    <source>
        <dbReference type="PROSITE-ProRule" id="PRU00192"/>
    </source>
</evidence>
<dbReference type="GO" id="GO:0004715">
    <property type="term" value="F:non-membrane spanning protein tyrosine kinase activity"/>
    <property type="evidence" value="ECO:0007669"/>
    <property type="project" value="UniProtKB-EC"/>
</dbReference>
<dbReference type="Pfam" id="PF22931">
    <property type="entry name" value="SAM_TNK"/>
    <property type="match status" value="1"/>
</dbReference>
<dbReference type="EMBL" id="MTYJ01000049">
    <property type="protein sequence ID" value="OQV18500.1"/>
    <property type="molecule type" value="Genomic_DNA"/>
</dbReference>
<keyword evidence="7 16" id="KW-0418">Kinase</keyword>
<evidence type="ECO:0000256" key="12">
    <source>
        <dbReference type="PROSITE-ProRule" id="PRU10141"/>
    </source>
</evidence>
<evidence type="ECO:0000313" key="16">
    <source>
        <dbReference type="EMBL" id="OQV18500.1"/>
    </source>
</evidence>
<dbReference type="Gene3D" id="4.10.680.10">
    <property type="entry name" value="Cdc42-like binding domain"/>
    <property type="match status" value="1"/>
</dbReference>
<feature type="binding site" evidence="12">
    <location>
        <position position="157"/>
    </location>
    <ligand>
        <name>ATP</name>
        <dbReference type="ChEBI" id="CHEBI:30616"/>
    </ligand>
</feature>
<feature type="domain" description="SH3" evidence="14">
    <location>
        <begin position="387"/>
        <end position="447"/>
    </location>
</feature>
<dbReference type="PRINTS" id="PR00109">
    <property type="entry name" value="TYRKINASE"/>
</dbReference>
<keyword evidence="5" id="KW-0808">Transferase</keyword>
<evidence type="ECO:0000256" key="3">
    <source>
        <dbReference type="ARBA" id="ARBA00022443"/>
    </source>
</evidence>
<dbReference type="Pfam" id="PF00018">
    <property type="entry name" value="SH3_1"/>
    <property type="match status" value="1"/>
</dbReference>
<dbReference type="Pfam" id="PF09027">
    <property type="entry name" value="GTPase_binding"/>
    <property type="match status" value="1"/>
</dbReference>
<gene>
    <name evidence="16" type="ORF">BV898_07509</name>
</gene>
<dbReference type="FunFam" id="4.10.680.10:FF:000001">
    <property type="entry name" value="activated CDC42 kinase 1 isoform X1"/>
    <property type="match status" value="1"/>
</dbReference>
<dbReference type="SMART" id="SM00326">
    <property type="entry name" value="SH3"/>
    <property type="match status" value="1"/>
</dbReference>
<dbReference type="SUPFAM" id="SSF50044">
    <property type="entry name" value="SH3-domain"/>
    <property type="match status" value="1"/>
</dbReference>
<keyword evidence="4" id="KW-0963">Cytoplasm</keyword>
<name>A0A1W0WTI5_HYPEX</name>
<dbReference type="InterPro" id="IPR001245">
    <property type="entry name" value="Ser-Thr/Tyr_kinase_cat_dom"/>
</dbReference>
<dbReference type="GO" id="GO:0005524">
    <property type="term" value="F:ATP binding"/>
    <property type="evidence" value="ECO:0007669"/>
    <property type="project" value="UniProtKB-UniRule"/>
</dbReference>
<evidence type="ECO:0000256" key="1">
    <source>
        <dbReference type="ARBA" id="ARBA00004496"/>
    </source>
</evidence>
<dbReference type="GO" id="GO:0004674">
    <property type="term" value="F:protein serine/threonine kinase activity"/>
    <property type="evidence" value="ECO:0007669"/>
    <property type="project" value="UniProtKB-EC"/>
</dbReference>
<feature type="region of interest" description="Disordered" evidence="13">
    <location>
        <begin position="847"/>
        <end position="879"/>
    </location>
</feature>
<dbReference type="Proteomes" id="UP000192578">
    <property type="component" value="Unassembled WGS sequence"/>
</dbReference>
<dbReference type="InterPro" id="IPR001452">
    <property type="entry name" value="SH3_domain"/>
</dbReference>
<dbReference type="InterPro" id="IPR011009">
    <property type="entry name" value="Kinase-like_dom_sf"/>
</dbReference>
<evidence type="ECO:0000256" key="9">
    <source>
        <dbReference type="ARBA" id="ARBA00023137"/>
    </source>
</evidence>
<dbReference type="InterPro" id="IPR037085">
    <property type="entry name" value="Cdc42-bd-like_dom_sf"/>
</dbReference>
<evidence type="ECO:0000256" key="2">
    <source>
        <dbReference type="ARBA" id="ARBA00011903"/>
    </source>
</evidence>
<dbReference type="AlphaFoldDB" id="A0A1W0WTI5"/>
<keyword evidence="8 12" id="KW-0067">ATP-binding</keyword>
<organism evidence="16 17">
    <name type="scientific">Hypsibius exemplaris</name>
    <name type="common">Freshwater tardigrade</name>
    <dbReference type="NCBI Taxonomy" id="2072580"/>
    <lineage>
        <taxon>Eukaryota</taxon>
        <taxon>Metazoa</taxon>
        <taxon>Ecdysozoa</taxon>
        <taxon>Tardigrada</taxon>
        <taxon>Eutardigrada</taxon>
        <taxon>Parachela</taxon>
        <taxon>Hypsibioidea</taxon>
        <taxon>Hypsibiidae</taxon>
        <taxon>Hypsibius</taxon>
    </lineage>
</organism>
<dbReference type="InterPro" id="IPR015116">
    <property type="entry name" value="Cdc42-bd-like"/>
</dbReference>
<evidence type="ECO:0000256" key="13">
    <source>
        <dbReference type="SAM" id="MobiDB-lite"/>
    </source>
</evidence>
<evidence type="ECO:0000313" key="17">
    <source>
        <dbReference type="Proteomes" id="UP000192578"/>
    </source>
</evidence>
<feature type="domain" description="Protein kinase" evidence="15">
    <location>
        <begin position="125"/>
        <end position="384"/>
    </location>
</feature>
<dbReference type="Gene3D" id="1.10.510.10">
    <property type="entry name" value="Transferase(Phosphotransferase) domain 1"/>
    <property type="match status" value="1"/>
</dbReference>